<gene>
    <name evidence="1" type="ORF">PG996_000008</name>
</gene>
<protein>
    <submittedName>
        <fullName evidence="1">Uncharacterized protein</fullName>
    </submittedName>
</protein>
<organism evidence="1 2">
    <name type="scientific">Apiospora saccharicola</name>
    <dbReference type="NCBI Taxonomy" id="335842"/>
    <lineage>
        <taxon>Eukaryota</taxon>
        <taxon>Fungi</taxon>
        <taxon>Dikarya</taxon>
        <taxon>Ascomycota</taxon>
        <taxon>Pezizomycotina</taxon>
        <taxon>Sordariomycetes</taxon>
        <taxon>Xylariomycetidae</taxon>
        <taxon>Amphisphaeriales</taxon>
        <taxon>Apiosporaceae</taxon>
        <taxon>Apiospora</taxon>
    </lineage>
</organism>
<comment type="caution">
    <text evidence="1">The sequence shown here is derived from an EMBL/GenBank/DDBJ whole genome shotgun (WGS) entry which is preliminary data.</text>
</comment>
<name>A0ABR1WCI9_9PEZI</name>
<keyword evidence="2" id="KW-1185">Reference proteome</keyword>
<reference evidence="1 2" key="1">
    <citation type="submission" date="2023-01" db="EMBL/GenBank/DDBJ databases">
        <title>Analysis of 21 Apiospora genomes using comparative genomics revels a genus with tremendous synthesis potential of carbohydrate active enzymes and secondary metabolites.</title>
        <authorList>
            <person name="Sorensen T."/>
        </authorList>
    </citation>
    <scope>NUCLEOTIDE SEQUENCE [LARGE SCALE GENOMIC DNA]</scope>
    <source>
        <strain evidence="1 2">CBS 83171</strain>
    </source>
</reference>
<dbReference type="EMBL" id="JAQQWM010000001">
    <property type="protein sequence ID" value="KAK8081227.1"/>
    <property type="molecule type" value="Genomic_DNA"/>
</dbReference>
<proteinExistence type="predicted"/>
<sequence length="215" mass="24407">MLTIRYIQTHNPVDDDLHARLLDRPLPAAVRKWTNRDYEGCHQTKMTELSEEDIEAVRAAEQNTVLPWIGAALIRDIHDFFLRKLHIPLPLLTTNVLCGTVMAETLPTNYFVANVAQNVSVVPQALVDLAIKHHNDLPSNDTAYLLGQLTLNADEVGIAVRASRHLIQQGDRQQVVNLVSEIVEHAEDFDVEFRSIMQSHLVETDFLQFEELTRV</sequence>
<accession>A0ABR1WCI9</accession>
<evidence type="ECO:0000313" key="1">
    <source>
        <dbReference type="EMBL" id="KAK8081227.1"/>
    </source>
</evidence>
<dbReference type="Proteomes" id="UP001446871">
    <property type="component" value="Unassembled WGS sequence"/>
</dbReference>
<evidence type="ECO:0000313" key="2">
    <source>
        <dbReference type="Proteomes" id="UP001446871"/>
    </source>
</evidence>